<evidence type="ECO:0000256" key="1">
    <source>
        <dbReference type="ARBA" id="ARBA00023015"/>
    </source>
</evidence>
<dbReference type="RefSeq" id="WP_120519439.1">
    <property type="nucleotide sequence ID" value="NZ_QXZY01000021.1"/>
</dbReference>
<dbReference type="InterPro" id="IPR037923">
    <property type="entry name" value="HTH-like"/>
</dbReference>
<keyword evidence="1" id="KW-0805">Transcription regulation</keyword>
<sequence length="285" mass="31559">MAKKNTIPVHAMSSPLGVQVKRMGGIDLKKDSFLLDAHRDDHWIFIFQVSGNSRMMVDFREVEANGSGAYFILPGQVHYGIGALDAELWFAAVDASLVGDVYRAVFEGHGTISSPLSVPPDASAMLQQCFGMLKESLEQDNDTSFRYQVSRSLLDALLGIFAGAFAAKGAGNNGSSQRAAIITRQFRSLLAHSYRELKRPSAYASALNISASYLNEAVKEVTGFPVSYWIQEEIMMEAKRLLFYTDNTVKQIADDLGFEDHTYFNRVFTKSAGISPLAFRKDCRK</sequence>
<protein>
    <submittedName>
        <fullName evidence="5">AraC family transcriptional regulator</fullName>
    </submittedName>
</protein>
<feature type="domain" description="HTH araC/xylS-type" evidence="4">
    <location>
        <begin position="184"/>
        <end position="282"/>
    </location>
</feature>
<dbReference type="PANTHER" id="PTHR43280">
    <property type="entry name" value="ARAC-FAMILY TRANSCRIPTIONAL REGULATOR"/>
    <property type="match status" value="1"/>
</dbReference>
<keyword evidence="2" id="KW-0238">DNA-binding</keyword>
<keyword evidence="3" id="KW-0804">Transcription</keyword>
<dbReference type="Pfam" id="PF12833">
    <property type="entry name" value="HTH_18"/>
    <property type="match status" value="1"/>
</dbReference>
<dbReference type="GO" id="GO:0043565">
    <property type="term" value="F:sequence-specific DNA binding"/>
    <property type="evidence" value="ECO:0007669"/>
    <property type="project" value="InterPro"/>
</dbReference>
<organism evidence="5 6">
    <name type="scientific">Chitinophaga barathri</name>
    <dbReference type="NCBI Taxonomy" id="1647451"/>
    <lineage>
        <taxon>Bacteria</taxon>
        <taxon>Pseudomonadati</taxon>
        <taxon>Bacteroidota</taxon>
        <taxon>Chitinophagia</taxon>
        <taxon>Chitinophagales</taxon>
        <taxon>Chitinophagaceae</taxon>
        <taxon>Chitinophaga</taxon>
    </lineage>
</organism>
<name>A0A3N4MCZ9_9BACT</name>
<dbReference type="SMART" id="SM00342">
    <property type="entry name" value="HTH_ARAC"/>
    <property type="match status" value="1"/>
</dbReference>
<dbReference type="InterPro" id="IPR018060">
    <property type="entry name" value="HTH_AraC"/>
</dbReference>
<evidence type="ECO:0000313" key="6">
    <source>
        <dbReference type="Proteomes" id="UP000279089"/>
    </source>
</evidence>
<comment type="caution">
    <text evidence="5">The sequence shown here is derived from an EMBL/GenBank/DDBJ whole genome shotgun (WGS) entry which is preliminary data.</text>
</comment>
<evidence type="ECO:0000256" key="2">
    <source>
        <dbReference type="ARBA" id="ARBA00023125"/>
    </source>
</evidence>
<evidence type="ECO:0000313" key="5">
    <source>
        <dbReference type="EMBL" id="RPD37930.1"/>
    </source>
</evidence>
<dbReference type="PANTHER" id="PTHR43280:SF32">
    <property type="entry name" value="TRANSCRIPTIONAL REGULATORY PROTEIN"/>
    <property type="match status" value="1"/>
</dbReference>
<evidence type="ECO:0000256" key="3">
    <source>
        <dbReference type="ARBA" id="ARBA00023163"/>
    </source>
</evidence>
<proteinExistence type="predicted"/>
<dbReference type="Proteomes" id="UP000279089">
    <property type="component" value="Unassembled WGS sequence"/>
</dbReference>
<dbReference type="Gene3D" id="1.10.10.60">
    <property type="entry name" value="Homeodomain-like"/>
    <property type="match status" value="1"/>
</dbReference>
<dbReference type="PROSITE" id="PS01124">
    <property type="entry name" value="HTH_ARAC_FAMILY_2"/>
    <property type="match status" value="1"/>
</dbReference>
<accession>A0A3N4MCZ9</accession>
<gene>
    <name evidence="5" type="ORF">EG028_27670</name>
</gene>
<dbReference type="OrthoDB" id="1096411at2"/>
<dbReference type="EMBL" id="RMBX01000022">
    <property type="protein sequence ID" value="RPD37930.1"/>
    <property type="molecule type" value="Genomic_DNA"/>
</dbReference>
<reference evidence="6" key="1">
    <citation type="submission" date="2018-11" db="EMBL/GenBank/DDBJ databases">
        <title>Chitinophaga lutea sp.nov., isolate from arsenic contaminated soil.</title>
        <authorList>
            <person name="Zong Y."/>
        </authorList>
    </citation>
    <scope>NUCLEOTIDE SEQUENCE [LARGE SCALE GENOMIC DNA]</scope>
    <source>
        <strain evidence="6">YLT18</strain>
    </source>
</reference>
<dbReference type="SUPFAM" id="SSF51215">
    <property type="entry name" value="Regulatory protein AraC"/>
    <property type="match status" value="1"/>
</dbReference>
<dbReference type="SUPFAM" id="SSF46689">
    <property type="entry name" value="Homeodomain-like"/>
    <property type="match status" value="1"/>
</dbReference>
<dbReference type="GO" id="GO:0003700">
    <property type="term" value="F:DNA-binding transcription factor activity"/>
    <property type="evidence" value="ECO:0007669"/>
    <property type="project" value="InterPro"/>
</dbReference>
<dbReference type="AlphaFoldDB" id="A0A3N4MCZ9"/>
<evidence type="ECO:0000259" key="4">
    <source>
        <dbReference type="PROSITE" id="PS01124"/>
    </source>
</evidence>
<keyword evidence="6" id="KW-1185">Reference proteome</keyword>
<dbReference type="InterPro" id="IPR009057">
    <property type="entry name" value="Homeodomain-like_sf"/>
</dbReference>